<dbReference type="AlphaFoldDB" id="A0AA88KPY1"/>
<feature type="region of interest" description="Disordered" evidence="1">
    <location>
        <begin position="1"/>
        <end position="52"/>
    </location>
</feature>
<evidence type="ECO:0000313" key="3">
    <source>
        <dbReference type="Proteomes" id="UP000816034"/>
    </source>
</evidence>
<comment type="caution">
    <text evidence="2">The sequence shown here is derived from an EMBL/GenBank/DDBJ whole genome shotgun (WGS) entry which is preliminary data.</text>
</comment>
<dbReference type="RefSeq" id="XP_044555577.1">
    <property type="nucleotide sequence ID" value="XM_044697161.1"/>
</dbReference>
<sequence>MLQQDPLQSKKNPQASVPSSVVATLESLVTTTNSKDSNEKTNLSPNASQKRKKIEDLDQDALISEAKSQGLISLSEYNTIIKKRKASAHSSGENASKHEVLDEGDLNREVEQLLSLELFEKEFCVCSLSKRVLKHPVLAENGVIYDKQFLDSRFNQTNGLVCPIKQKGDVTFQPFKYPSNLIEVGYIKQRCEKLIEERIDKIIHLVLSEQGKKLPPADRMKLVTFALDLTPNIERALELKSLIIDIIEKDEKSYLLKDEDTEAFIGMLIDICSIISKKPSLSEEDRNKSIKYYKKIIDRSKNGTLIQKVYMSIFNTCQESLDQLYDRTLPYGENFFEQIASFLLERKILSFETLAKFKNSKLKENYQTILCDQLVDRIQILKSNLKFKTSPPPTQQHSADLTKK</sequence>
<protein>
    <recommendedName>
        <fullName evidence="4">U-box domain-containing protein</fullName>
    </recommendedName>
</protein>
<feature type="compositionally biased region" description="Polar residues" evidence="1">
    <location>
        <begin position="1"/>
        <end position="48"/>
    </location>
</feature>
<organism evidence="2 3">
    <name type="scientific">Naegleria lovaniensis</name>
    <name type="common">Amoeba</name>
    <dbReference type="NCBI Taxonomy" id="51637"/>
    <lineage>
        <taxon>Eukaryota</taxon>
        <taxon>Discoba</taxon>
        <taxon>Heterolobosea</taxon>
        <taxon>Tetramitia</taxon>
        <taxon>Eutetramitia</taxon>
        <taxon>Vahlkampfiidae</taxon>
        <taxon>Naegleria</taxon>
    </lineage>
</organism>
<dbReference type="EMBL" id="PYSW02000002">
    <property type="protein sequence ID" value="KAG2393683.1"/>
    <property type="molecule type" value="Genomic_DNA"/>
</dbReference>
<dbReference type="GeneID" id="68099668"/>
<name>A0AA88KPY1_NAELO</name>
<evidence type="ECO:0000313" key="2">
    <source>
        <dbReference type="EMBL" id="KAG2393683.1"/>
    </source>
</evidence>
<reference evidence="2 3" key="1">
    <citation type="journal article" date="2018" name="BMC Genomics">
        <title>The genome of Naegleria lovaniensis, the basis for a comparative approach to unravel pathogenicity factors of the human pathogenic amoeba N. fowleri.</title>
        <authorList>
            <person name="Liechti N."/>
            <person name="Schurch N."/>
            <person name="Bruggmann R."/>
            <person name="Wittwer M."/>
        </authorList>
    </citation>
    <scope>NUCLEOTIDE SEQUENCE [LARGE SCALE GENOMIC DNA]</scope>
    <source>
        <strain evidence="2 3">ATCC 30569</strain>
    </source>
</reference>
<accession>A0AA88KPY1</accession>
<evidence type="ECO:0000256" key="1">
    <source>
        <dbReference type="SAM" id="MobiDB-lite"/>
    </source>
</evidence>
<proteinExistence type="predicted"/>
<evidence type="ECO:0008006" key="4">
    <source>
        <dbReference type="Google" id="ProtNLM"/>
    </source>
</evidence>
<keyword evidence="3" id="KW-1185">Reference proteome</keyword>
<gene>
    <name evidence="2" type="ORF">C9374_007214</name>
</gene>
<dbReference type="Proteomes" id="UP000816034">
    <property type="component" value="Unassembled WGS sequence"/>
</dbReference>